<dbReference type="EMBL" id="BSPQ01000001">
    <property type="protein sequence ID" value="GLS89568.1"/>
    <property type="molecule type" value="Genomic_DNA"/>
</dbReference>
<evidence type="ECO:0000313" key="3">
    <source>
        <dbReference type="EMBL" id="GLS89568.1"/>
    </source>
</evidence>
<dbReference type="InterPro" id="IPR033450">
    <property type="entry name" value="NlpE_C"/>
</dbReference>
<accession>A0ABQ6DWN9</accession>
<feature type="chain" id="PRO_5045951570" evidence="1">
    <location>
        <begin position="20"/>
        <end position="508"/>
    </location>
</feature>
<dbReference type="InterPro" id="IPR038139">
    <property type="entry name" value="NlpE_C_sf"/>
</dbReference>
<sequence length="508" mass="57489">MRLSLLLLTTPLLITACSAPPPIPVEEKPIPIVTKKNFSQVLESNFRGQYVFGDGKGYFKACDTNQKFSVDSSFVVDKIYQKIASTPYTPVYVEFAGEISFSSTEQKDNNVMMRIDRIHHMALAKASLQCAKPTDTFLFRASGDDPHWRINIDNEKLFFSTKASNQAYDVENSNFRSTQINYVYATNKKGQKLKLSIQPSHCYNPKNNEYWGYVTKVNSVWGAFDGCGEPGWPLKDQSIIGYYLSSNNNTTTNLALNENYTVEYSETINNITTVKTGYWKTNSPKHISVILSKEADKNIRQELILERQGLSLSTTTINNNNIVEVIEGDALVLNKMNAKEGDETVKVDHINREFSAQNIVPDNEVDIEIQEAVNNYFNIHRTDPKNTKFSAVKYDLNGDGVDEAIVLLDWCSNKNGCEMLIFEGQSDGYRFSSRVSRIHAPIIISTAQHYFWQSLLVQTGSEWSQLNFDGLSYPIHTRDLSAVSKQDYSTDVALFSDGKPTQWFPIKM</sequence>
<dbReference type="PROSITE" id="PS51257">
    <property type="entry name" value="PROKAR_LIPOPROTEIN"/>
    <property type="match status" value="1"/>
</dbReference>
<dbReference type="SUPFAM" id="SSF69318">
    <property type="entry name" value="Integrin alpha N-terminal domain"/>
    <property type="match status" value="1"/>
</dbReference>
<keyword evidence="1" id="KW-0732">Signal</keyword>
<evidence type="ECO:0000256" key="1">
    <source>
        <dbReference type="SAM" id="SignalP"/>
    </source>
</evidence>
<dbReference type="Proteomes" id="UP001157353">
    <property type="component" value="Unassembled WGS sequence"/>
</dbReference>
<comment type="caution">
    <text evidence="3">The sequence shown here is derived from an EMBL/GenBank/DDBJ whole genome shotgun (WGS) entry which is preliminary data.</text>
</comment>
<feature type="domain" description="NlpE C-terminal OB" evidence="2">
    <location>
        <begin position="45"/>
        <end position="105"/>
    </location>
</feature>
<dbReference type="Gene3D" id="2.40.50.540">
    <property type="match status" value="1"/>
</dbReference>
<reference evidence="4" key="1">
    <citation type="journal article" date="2019" name="Int. J. Syst. Evol. Microbiol.">
        <title>The Global Catalogue of Microorganisms (GCM) 10K type strain sequencing project: providing services to taxonomists for standard genome sequencing and annotation.</title>
        <authorList>
            <consortium name="The Broad Institute Genomics Platform"/>
            <consortium name="The Broad Institute Genome Sequencing Center for Infectious Disease"/>
            <person name="Wu L."/>
            <person name="Ma J."/>
        </authorList>
    </citation>
    <scope>NUCLEOTIDE SEQUENCE [LARGE SCALE GENOMIC DNA]</scope>
    <source>
        <strain evidence="4">NBRC 103166</strain>
    </source>
</reference>
<name>A0ABQ6DWN9_9GAMM</name>
<feature type="signal peptide" evidence="1">
    <location>
        <begin position="1"/>
        <end position="19"/>
    </location>
</feature>
<evidence type="ECO:0000259" key="2">
    <source>
        <dbReference type="Pfam" id="PF17185"/>
    </source>
</evidence>
<organism evidence="3 4">
    <name type="scientific">Psychromonas marina</name>
    <dbReference type="NCBI Taxonomy" id="88364"/>
    <lineage>
        <taxon>Bacteria</taxon>
        <taxon>Pseudomonadati</taxon>
        <taxon>Pseudomonadota</taxon>
        <taxon>Gammaproteobacteria</taxon>
        <taxon>Alteromonadales</taxon>
        <taxon>Psychromonadaceae</taxon>
        <taxon>Psychromonas</taxon>
    </lineage>
</organism>
<proteinExistence type="predicted"/>
<evidence type="ECO:0000313" key="4">
    <source>
        <dbReference type="Proteomes" id="UP001157353"/>
    </source>
</evidence>
<protein>
    <submittedName>
        <fullName evidence="3">Membrane protein</fullName>
    </submittedName>
</protein>
<keyword evidence="4" id="KW-1185">Reference proteome</keyword>
<dbReference type="RefSeq" id="WP_284202681.1">
    <property type="nucleotide sequence ID" value="NZ_BSPQ01000001.1"/>
</dbReference>
<dbReference type="Pfam" id="PF17185">
    <property type="entry name" value="NlpE_C"/>
    <property type="match status" value="1"/>
</dbReference>
<dbReference type="InterPro" id="IPR028994">
    <property type="entry name" value="Integrin_alpha_N"/>
</dbReference>
<gene>
    <name evidence="3" type="ORF">GCM10007916_06350</name>
</gene>